<dbReference type="InterPro" id="IPR009262">
    <property type="entry name" value="SLC35_F1/F2/F6"/>
</dbReference>
<dbReference type="AlphaFoldDB" id="J9EB67"/>
<feature type="transmembrane region" description="Helical" evidence="8">
    <location>
        <begin position="15"/>
        <end position="38"/>
    </location>
</feature>
<protein>
    <recommendedName>
        <fullName evidence="11">Solute carrier family 35 member F1</fullName>
    </recommendedName>
</protein>
<comment type="subcellular location">
    <subcellularLocation>
        <location evidence="1">Membrane</location>
        <topology evidence="1">Multi-pass membrane protein</topology>
    </subcellularLocation>
</comment>
<dbReference type="GO" id="GO:0022857">
    <property type="term" value="F:transmembrane transporter activity"/>
    <property type="evidence" value="ECO:0007669"/>
    <property type="project" value="InterPro"/>
</dbReference>
<reference evidence="10" key="1">
    <citation type="submission" date="2012-08" db="EMBL/GenBank/DDBJ databases">
        <title>The Genome Sequence of Wuchereria bancrofti.</title>
        <authorList>
            <person name="Nutman T.B."/>
            <person name="Fink D.L."/>
            <person name="Russ C."/>
            <person name="Young S."/>
            <person name="Zeng Q."/>
            <person name="Koehrsen M."/>
            <person name="Alvarado L."/>
            <person name="Berlin A."/>
            <person name="Chapman S.B."/>
            <person name="Chen Z."/>
            <person name="Freedman E."/>
            <person name="Gellesch M."/>
            <person name="Goldberg J."/>
            <person name="Griggs A."/>
            <person name="Gujja S."/>
            <person name="Heilman E.R."/>
            <person name="Heiman D."/>
            <person name="Hepburn T."/>
            <person name="Howarth C."/>
            <person name="Jen D."/>
            <person name="Larson L."/>
            <person name="Lewis B."/>
            <person name="Mehta T."/>
            <person name="Park D."/>
            <person name="Pearson M."/>
            <person name="Roberts A."/>
            <person name="Saif S."/>
            <person name="Shea T."/>
            <person name="Shenoy N."/>
            <person name="Sisk P."/>
            <person name="Stolte C."/>
            <person name="Sykes S."/>
            <person name="Walk T."/>
            <person name="White J."/>
            <person name="Yandava C."/>
            <person name="Haas B."/>
            <person name="Henn M.R."/>
            <person name="Nusbaum C."/>
            <person name="Birren B."/>
        </authorList>
    </citation>
    <scope>NUCLEOTIDE SEQUENCE [LARGE SCALE GENOMIC DNA]</scope>
    <source>
        <strain evidence="10">NA</strain>
    </source>
</reference>
<feature type="transmembrane region" description="Helical" evidence="8">
    <location>
        <begin position="80"/>
        <end position="101"/>
    </location>
</feature>
<name>J9EB67_WUCBA</name>
<evidence type="ECO:0000256" key="7">
    <source>
        <dbReference type="ARBA" id="ARBA00037727"/>
    </source>
</evidence>
<dbReference type="EMBL" id="ADBV01012550">
    <property type="protein sequence ID" value="EJW74272.1"/>
    <property type="molecule type" value="Genomic_DNA"/>
</dbReference>
<evidence type="ECO:0000256" key="6">
    <source>
        <dbReference type="ARBA" id="ARBA00023136"/>
    </source>
</evidence>
<keyword evidence="3" id="KW-0813">Transport</keyword>
<dbReference type="PANTHER" id="PTHR14233:SF4">
    <property type="entry name" value="SOLUTE CARRIER FAMILY 35 MEMBER F2"/>
    <property type="match status" value="1"/>
</dbReference>
<evidence type="ECO:0000256" key="5">
    <source>
        <dbReference type="ARBA" id="ARBA00022989"/>
    </source>
</evidence>
<evidence type="ECO:0000256" key="2">
    <source>
        <dbReference type="ARBA" id="ARBA00007863"/>
    </source>
</evidence>
<comment type="caution">
    <text evidence="9">The sequence shown here is derived from an EMBL/GenBank/DDBJ whole genome shotgun (WGS) entry which is preliminary data.</text>
</comment>
<evidence type="ECO:0000256" key="4">
    <source>
        <dbReference type="ARBA" id="ARBA00022692"/>
    </source>
</evidence>
<dbReference type="Pfam" id="PF06027">
    <property type="entry name" value="SLC35F"/>
    <property type="match status" value="1"/>
</dbReference>
<dbReference type="InterPro" id="IPR052221">
    <property type="entry name" value="SLC35F_Transporter"/>
</dbReference>
<feature type="transmembrane region" description="Helical" evidence="8">
    <location>
        <begin position="143"/>
        <end position="164"/>
    </location>
</feature>
<evidence type="ECO:0000313" key="10">
    <source>
        <dbReference type="Proteomes" id="UP000004810"/>
    </source>
</evidence>
<accession>J9EB67</accession>
<feature type="transmembrane region" description="Helical" evidence="8">
    <location>
        <begin position="50"/>
        <end position="68"/>
    </location>
</feature>
<dbReference type="PANTHER" id="PTHR14233">
    <property type="entry name" value="DUF914-RELATED"/>
    <property type="match status" value="1"/>
</dbReference>
<feature type="transmembrane region" description="Helical" evidence="8">
    <location>
        <begin position="113"/>
        <end position="137"/>
    </location>
</feature>
<evidence type="ECO:0000256" key="1">
    <source>
        <dbReference type="ARBA" id="ARBA00004141"/>
    </source>
</evidence>
<proteinExistence type="inferred from homology"/>
<evidence type="ECO:0000313" key="9">
    <source>
        <dbReference type="EMBL" id="EJW74272.1"/>
    </source>
</evidence>
<dbReference type="GO" id="GO:0016020">
    <property type="term" value="C:membrane"/>
    <property type="evidence" value="ECO:0007669"/>
    <property type="project" value="UniProtKB-SubCell"/>
</dbReference>
<evidence type="ECO:0008006" key="11">
    <source>
        <dbReference type="Google" id="ProtNLM"/>
    </source>
</evidence>
<feature type="non-terminal residue" evidence="9">
    <location>
        <position position="167"/>
    </location>
</feature>
<evidence type="ECO:0000256" key="8">
    <source>
        <dbReference type="SAM" id="Phobius"/>
    </source>
</evidence>
<gene>
    <name evidence="9" type="ORF">WUBG_14822</name>
</gene>
<keyword evidence="4 8" id="KW-0812">Transmembrane</keyword>
<comment type="function">
    <text evidence="7">Putative solute transporter.</text>
</comment>
<keyword evidence="5 8" id="KW-1133">Transmembrane helix</keyword>
<organism evidence="9 10">
    <name type="scientific">Wuchereria bancrofti</name>
    <dbReference type="NCBI Taxonomy" id="6293"/>
    <lineage>
        <taxon>Eukaryota</taxon>
        <taxon>Metazoa</taxon>
        <taxon>Ecdysozoa</taxon>
        <taxon>Nematoda</taxon>
        <taxon>Chromadorea</taxon>
        <taxon>Rhabditida</taxon>
        <taxon>Spirurina</taxon>
        <taxon>Spiruromorpha</taxon>
        <taxon>Filarioidea</taxon>
        <taxon>Onchocercidae</taxon>
        <taxon>Wuchereria</taxon>
    </lineage>
</organism>
<evidence type="ECO:0000256" key="3">
    <source>
        <dbReference type="ARBA" id="ARBA00022448"/>
    </source>
</evidence>
<keyword evidence="6 8" id="KW-0472">Membrane</keyword>
<sequence length="167" mass="18549">MVLLLSWLFLSTRYLLTHIIGVGICLIGITVLIWADALEGKGTSGDSNRVLGDVLCLIGSILYAIGNVSEEFLVKQNSRIEYLGMVGLFGSIISGIQLATLEHRQLASINWSGMIIIYYLLFAACMFLFYSMVSVVVQKSSALMFNLSILTADFYTLVFGLFMFKYE</sequence>
<comment type="similarity">
    <text evidence="2">Belongs to the SLC35F solute transporter family.</text>
</comment>
<dbReference type="Proteomes" id="UP000004810">
    <property type="component" value="Unassembled WGS sequence"/>
</dbReference>